<feature type="region of interest" description="Disordered" evidence="1">
    <location>
        <begin position="1"/>
        <end position="51"/>
    </location>
</feature>
<proteinExistence type="predicted"/>
<dbReference type="AlphaFoldDB" id="A0AAE1K5I9"/>
<evidence type="ECO:0000256" key="1">
    <source>
        <dbReference type="SAM" id="MobiDB-lite"/>
    </source>
</evidence>
<reference evidence="2" key="1">
    <citation type="submission" date="2023-10" db="EMBL/GenBank/DDBJ databases">
        <title>Genome assemblies of two species of porcelain crab, Petrolisthes cinctipes and Petrolisthes manimaculis (Anomura: Porcellanidae).</title>
        <authorList>
            <person name="Angst P."/>
        </authorList>
    </citation>
    <scope>NUCLEOTIDE SEQUENCE</scope>
    <source>
        <strain evidence="2">PB745_01</strain>
        <tissue evidence="2">Gill</tissue>
    </source>
</reference>
<evidence type="ECO:0000313" key="2">
    <source>
        <dbReference type="EMBL" id="KAK3864639.1"/>
    </source>
</evidence>
<dbReference type="Proteomes" id="UP001286313">
    <property type="component" value="Unassembled WGS sequence"/>
</dbReference>
<comment type="caution">
    <text evidence="2">The sequence shown here is derived from an EMBL/GenBank/DDBJ whole genome shotgun (WGS) entry which is preliminary data.</text>
</comment>
<dbReference type="EMBL" id="JAWQEG010003750">
    <property type="protein sequence ID" value="KAK3864639.1"/>
    <property type="molecule type" value="Genomic_DNA"/>
</dbReference>
<protein>
    <submittedName>
        <fullName evidence="2">Uncharacterized protein</fullName>
    </submittedName>
</protein>
<keyword evidence="3" id="KW-1185">Reference proteome</keyword>
<accession>A0AAE1K5I9</accession>
<organism evidence="2 3">
    <name type="scientific">Petrolisthes cinctipes</name>
    <name type="common">Flat porcelain crab</name>
    <dbReference type="NCBI Taxonomy" id="88211"/>
    <lineage>
        <taxon>Eukaryota</taxon>
        <taxon>Metazoa</taxon>
        <taxon>Ecdysozoa</taxon>
        <taxon>Arthropoda</taxon>
        <taxon>Crustacea</taxon>
        <taxon>Multicrustacea</taxon>
        <taxon>Malacostraca</taxon>
        <taxon>Eumalacostraca</taxon>
        <taxon>Eucarida</taxon>
        <taxon>Decapoda</taxon>
        <taxon>Pleocyemata</taxon>
        <taxon>Anomura</taxon>
        <taxon>Galatheoidea</taxon>
        <taxon>Porcellanidae</taxon>
        <taxon>Petrolisthes</taxon>
    </lineage>
</organism>
<feature type="compositionally biased region" description="Acidic residues" evidence="1">
    <location>
        <begin position="39"/>
        <end position="51"/>
    </location>
</feature>
<evidence type="ECO:0000313" key="3">
    <source>
        <dbReference type="Proteomes" id="UP001286313"/>
    </source>
</evidence>
<name>A0AAE1K5I9_PETCI</name>
<gene>
    <name evidence="2" type="ORF">Pcinc_029676</name>
</gene>
<sequence>MKTLPSMLDAAEPSLPQGLRNMAAPSCKQMKIDTITSKDDDDNDDNDDDDDVRSDLYILQVYIVKKVMYLRDGDVGLEDVKRVSSVGRSR</sequence>